<protein>
    <recommendedName>
        <fullName evidence="4">DUF4871 domain-containing protein</fullName>
    </recommendedName>
</protein>
<dbReference type="EMBL" id="WOCA01000003">
    <property type="protein sequence ID" value="MUK87883.1"/>
    <property type="molecule type" value="Genomic_DNA"/>
</dbReference>
<evidence type="ECO:0000313" key="3">
    <source>
        <dbReference type="Proteomes" id="UP000469125"/>
    </source>
</evidence>
<feature type="region of interest" description="Disordered" evidence="1">
    <location>
        <begin position="26"/>
        <end position="45"/>
    </location>
</feature>
<gene>
    <name evidence="2" type="ORF">GMD78_05655</name>
</gene>
<keyword evidence="3" id="KW-1185">Reference proteome</keyword>
<accession>A0A6N8FED5</accession>
<sequence>MIIKLIVFISVLIILIGCFPNNNSEDQLESGNSSADKSLSTISEENDDHNLEISPIFEVASYTMIGEKGRIGFIYDDEDTRFKPNQEQKYMWHFWGEPEELEGEFKVIGKNIDTGEEVTVFETENLGGPNNGADAHIPSSMSLPSSGVWKLTAFVGGELFGTVVIECRE</sequence>
<evidence type="ECO:0008006" key="4">
    <source>
        <dbReference type="Google" id="ProtNLM"/>
    </source>
</evidence>
<evidence type="ECO:0000256" key="1">
    <source>
        <dbReference type="SAM" id="MobiDB-lite"/>
    </source>
</evidence>
<dbReference type="Gene3D" id="2.60.40.3830">
    <property type="match status" value="1"/>
</dbReference>
<proteinExistence type="predicted"/>
<feature type="compositionally biased region" description="Polar residues" evidence="1">
    <location>
        <begin position="26"/>
        <end position="43"/>
    </location>
</feature>
<evidence type="ECO:0000313" key="2">
    <source>
        <dbReference type="EMBL" id="MUK87883.1"/>
    </source>
</evidence>
<dbReference type="RefSeq" id="WP_155667815.1">
    <property type="nucleotide sequence ID" value="NZ_WOCA01000003.1"/>
</dbReference>
<dbReference type="PROSITE" id="PS51257">
    <property type="entry name" value="PROKAR_LIPOPROTEIN"/>
    <property type="match status" value="1"/>
</dbReference>
<dbReference type="Proteomes" id="UP000469125">
    <property type="component" value="Unassembled WGS sequence"/>
</dbReference>
<reference evidence="2 3" key="1">
    <citation type="submission" date="2019-11" db="EMBL/GenBank/DDBJ databases">
        <authorList>
            <person name="Li X."/>
        </authorList>
    </citation>
    <scope>NUCLEOTIDE SEQUENCE [LARGE SCALE GENOMIC DNA]</scope>
    <source>
        <strain evidence="2 3">L9</strain>
    </source>
</reference>
<organism evidence="2 3">
    <name type="scientific">Ornithinibacillus caprae</name>
    <dbReference type="NCBI Taxonomy" id="2678566"/>
    <lineage>
        <taxon>Bacteria</taxon>
        <taxon>Bacillati</taxon>
        <taxon>Bacillota</taxon>
        <taxon>Bacilli</taxon>
        <taxon>Bacillales</taxon>
        <taxon>Bacillaceae</taxon>
        <taxon>Ornithinibacillus</taxon>
    </lineage>
</organism>
<comment type="caution">
    <text evidence="2">The sequence shown here is derived from an EMBL/GenBank/DDBJ whole genome shotgun (WGS) entry which is preliminary data.</text>
</comment>
<name>A0A6N8FED5_9BACI</name>
<dbReference type="AlphaFoldDB" id="A0A6N8FED5"/>